<sequence>MAYPISLLPINNADIDSMNPYRALPSSMSLMKNTLLRALNNIHQLAPRLSPAHLATSDFLSYVDNVCGVLLVHMNNDETFFKTPSPGGVVLGNVLHCAGISSGVVRRVETLRVLVRGWKDIPREYNATAMTGALDFGEDLAREMRDLVAKVERRRLEQAVTAHELTSMIQANVERFASQNDITFLVPFLFSHHDRSKSPNWPPTTPEGREALPLLAEHHAGCWRLAPFSVLTGEERGWEA</sequence>
<organism evidence="1 2">
    <name type="scientific">Heterobasidion irregulare (strain TC 32-1)</name>
    <dbReference type="NCBI Taxonomy" id="747525"/>
    <lineage>
        <taxon>Eukaryota</taxon>
        <taxon>Fungi</taxon>
        <taxon>Dikarya</taxon>
        <taxon>Basidiomycota</taxon>
        <taxon>Agaricomycotina</taxon>
        <taxon>Agaricomycetes</taxon>
        <taxon>Russulales</taxon>
        <taxon>Bondarzewiaceae</taxon>
        <taxon>Heterobasidion</taxon>
        <taxon>Heterobasidion annosum species complex</taxon>
    </lineage>
</organism>
<dbReference type="HOGENOM" id="CLU_1142687_0_0_1"/>
<dbReference type="eggNOG" id="ENOG502SQBB">
    <property type="taxonomic scope" value="Eukaryota"/>
</dbReference>
<dbReference type="Proteomes" id="UP000030671">
    <property type="component" value="Unassembled WGS sequence"/>
</dbReference>
<dbReference type="InParanoid" id="W4K4H0"/>
<gene>
    <name evidence="1" type="ORF">HETIRDRAFT_147785</name>
</gene>
<accession>W4K4H0</accession>
<keyword evidence="2" id="KW-1185">Reference proteome</keyword>
<protein>
    <submittedName>
        <fullName evidence="1">Uncharacterized protein</fullName>
    </submittedName>
</protein>
<evidence type="ECO:0000313" key="1">
    <source>
        <dbReference type="EMBL" id="ETW80240.1"/>
    </source>
</evidence>
<dbReference type="KEGG" id="hir:HETIRDRAFT_147785"/>
<name>W4K4H0_HETIT</name>
<reference evidence="1 2" key="1">
    <citation type="journal article" date="2012" name="New Phytol.">
        <title>Insight into trade-off between wood decay and parasitism from the genome of a fungal forest pathogen.</title>
        <authorList>
            <person name="Olson A."/>
            <person name="Aerts A."/>
            <person name="Asiegbu F."/>
            <person name="Belbahri L."/>
            <person name="Bouzid O."/>
            <person name="Broberg A."/>
            <person name="Canback B."/>
            <person name="Coutinho P.M."/>
            <person name="Cullen D."/>
            <person name="Dalman K."/>
            <person name="Deflorio G."/>
            <person name="van Diepen L.T."/>
            <person name="Dunand C."/>
            <person name="Duplessis S."/>
            <person name="Durling M."/>
            <person name="Gonthier P."/>
            <person name="Grimwood J."/>
            <person name="Fossdal C.G."/>
            <person name="Hansson D."/>
            <person name="Henrissat B."/>
            <person name="Hietala A."/>
            <person name="Himmelstrand K."/>
            <person name="Hoffmeister D."/>
            <person name="Hogberg N."/>
            <person name="James T.Y."/>
            <person name="Karlsson M."/>
            <person name="Kohler A."/>
            <person name="Kues U."/>
            <person name="Lee Y.H."/>
            <person name="Lin Y.C."/>
            <person name="Lind M."/>
            <person name="Lindquist E."/>
            <person name="Lombard V."/>
            <person name="Lucas S."/>
            <person name="Lunden K."/>
            <person name="Morin E."/>
            <person name="Murat C."/>
            <person name="Park J."/>
            <person name="Raffaello T."/>
            <person name="Rouze P."/>
            <person name="Salamov A."/>
            <person name="Schmutz J."/>
            <person name="Solheim H."/>
            <person name="Stahlberg J."/>
            <person name="Velez H."/>
            <person name="de Vries R.P."/>
            <person name="Wiebenga A."/>
            <person name="Woodward S."/>
            <person name="Yakovlev I."/>
            <person name="Garbelotto M."/>
            <person name="Martin F."/>
            <person name="Grigoriev I.V."/>
            <person name="Stenlid J."/>
        </authorList>
    </citation>
    <scope>NUCLEOTIDE SEQUENCE [LARGE SCALE GENOMIC DNA]</scope>
    <source>
        <strain evidence="1 2">TC 32-1</strain>
    </source>
</reference>
<evidence type="ECO:0000313" key="2">
    <source>
        <dbReference type="Proteomes" id="UP000030671"/>
    </source>
</evidence>
<dbReference type="OrthoDB" id="58416at2759"/>
<dbReference type="GeneID" id="20667228"/>
<dbReference type="EMBL" id="KI925459">
    <property type="protein sequence ID" value="ETW80240.1"/>
    <property type="molecule type" value="Genomic_DNA"/>
</dbReference>
<dbReference type="RefSeq" id="XP_009547016.1">
    <property type="nucleotide sequence ID" value="XM_009548721.1"/>
</dbReference>
<proteinExistence type="predicted"/>
<dbReference type="AlphaFoldDB" id="W4K4H0"/>